<reference evidence="9" key="2">
    <citation type="submission" date="2014-06" db="EMBL/GenBank/DDBJ databases">
        <title>Draft genome sequence of Eubacterium siraeum (DSM 15702).</title>
        <authorList>
            <person name="Sudarsanam P."/>
            <person name="Ley R."/>
            <person name="Guruge J."/>
            <person name="Turnbaugh P.J."/>
            <person name="Mahowald M."/>
            <person name="Liep D."/>
            <person name="Gordon J."/>
        </authorList>
    </citation>
    <scope>NUCLEOTIDE SEQUENCE</scope>
    <source>
        <strain evidence="9">DSM 15702</strain>
    </source>
</reference>
<evidence type="ECO:0000256" key="2">
    <source>
        <dbReference type="ARBA" id="ARBA00022438"/>
    </source>
</evidence>
<evidence type="ECO:0000256" key="4">
    <source>
        <dbReference type="ARBA" id="ARBA00022723"/>
    </source>
</evidence>
<keyword evidence="5" id="KW-0378">Hydrolase</keyword>
<name>B0MNW8_9FIRM</name>
<dbReference type="PANTHER" id="PTHR32481:SF6">
    <property type="entry name" value="ENDOGLUCANASE"/>
    <property type="match status" value="1"/>
</dbReference>
<dbReference type="PANTHER" id="PTHR32481">
    <property type="entry name" value="AMINOPEPTIDASE"/>
    <property type="match status" value="1"/>
</dbReference>
<organism evidence="9 10">
    <name type="scientific">[Eubacterium] siraeum DSM 15702</name>
    <dbReference type="NCBI Taxonomy" id="428128"/>
    <lineage>
        <taxon>Bacteria</taxon>
        <taxon>Bacillati</taxon>
        <taxon>Bacillota</taxon>
        <taxon>Clostridia</taxon>
        <taxon>Eubacteriales</taxon>
        <taxon>Oscillospiraceae</taxon>
        <taxon>Oscillospiraceae incertae sedis</taxon>
    </lineage>
</organism>
<keyword evidence="3" id="KW-0645">Protease</keyword>
<feature type="binding site" evidence="8">
    <location>
        <position position="173"/>
    </location>
    <ligand>
        <name>Zn(2+)</name>
        <dbReference type="ChEBI" id="CHEBI:29105"/>
        <label>2</label>
    </ligand>
</feature>
<evidence type="ECO:0000313" key="10">
    <source>
        <dbReference type="Proteomes" id="UP000005326"/>
    </source>
</evidence>
<protein>
    <submittedName>
        <fullName evidence="9">M42 glutamyl aminopeptidase</fullName>
    </submittedName>
</protein>
<dbReference type="Proteomes" id="UP000005326">
    <property type="component" value="Unassembled WGS sequence"/>
</dbReference>
<dbReference type="EMBL" id="ABCA03000047">
    <property type="protein sequence ID" value="EDS00605.1"/>
    <property type="molecule type" value="Genomic_DNA"/>
</dbReference>
<proteinExistence type="inferred from homology"/>
<feature type="binding site" evidence="8">
    <location>
        <position position="173"/>
    </location>
    <ligand>
        <name>Zn(2+)</name>
        <dbReference type="ChEBI" id="CHEBI:29105"/>
        <label>1</label>
    </ligand>
</feature>
<comment type="similarity">
    <text evidence="1 6">Belongs to the peptidase M42 family.</text>
</comment>
<dbReference type="InterPro" id="IPR008007">
    <property type="entry name" value="Peptidase_M42"/>
</dbReference>
<dbReference type="AlphaFoldDB" id="B0MNW8"/>
<dbReference type="SUPFAM" id="SSF53187">
    <property type="entry name" value="Zn-dependent exopeptidases"/>
    <property type="match status" value="1"/>
</dbReference>
<keyword evidence="10" id="KW-1185">Reference proteome</keyword>
<dbReference type="Gene3D" id="3.40.630.10">
    <property type="entry name" value="Zn peptidases"/>
    <property type="match status" value="1"/>
</dbReference>
<evidence type="ECO:0000256" key="6">
    <source>
        <dbReference type="PIRNR" id="PIRNR001123"/>
    </source>
</evidence>
<dbReference type="PIRSF" id="PIRSF001123">
    <property type="entry name" value="PepA_GA"/>
    <property type="match status" value="1"/>
</dbReference>
<reference evidence="9" key="1">
    <citation type="submission" date="2007-10" db="EMBL/GenBank/DDBJ databases">
        <authorList>
            <person name="Fulton L."/>
            <person name="Clifton S."/>
            <person name="Fulton B."/>
            <person name="Xu J."/>
            <person name="Minx P."/>
            <person name="Pepin K.H."/>
            <person name="Johnson M."/>
            <person name="Thiruvilangam P."/>
            <person name="Bhonagiri V."/>
            <person name="Nash W.E."/>
            <person name="Mardis E.R."/>
            <person name="Wilson R.K."/>
        </authorList>
    </citation>
    <scope>NUCLEOTIDE SEQUENCE [LARGE SCALE GENOMIC DNA]</scope>
    <source>
        <strain evidence="9">DSM 15702</strain>
    </source>
</reference>
<keyword evidence="2 9" id="KW-0031">Aminopeptidase</keyword>
<accession>B0MNW8</accession>
<dbReference type="InterPro" id="IPR051464">
    <property type="entry name" value="Peptidase_M42_aminopept"/>
</dbReference>
<feature type="active site" description="Proton acceptor" evidence="7">
    <location>
        <position position="205"/>
    </location>
</feature>
<dbReference type="InterPro" id="IPR023367">
    <property type="entry name" value="Peptidase_M42_dom2"/>
</dbReference>
<feature type="binding site" evidence="8">
    <location>
        <position position="228"/>
    </location>
    <ligand>
        <name>Zn(2+)</name>
        <dbReference type="ChEBI" id="CHEBI:29105"/>
        <label>1</label>
    </ligand>
</feature>
<dbReference type="GO" id="GO:0004177">
    <property type="term" value="F:aminopeptidase activity"/>
    <property type="evidence" value="ECO:0007669"/>
    <property type="project" value="UniProtKB-UniRule"/>
</dbReference>
<dbReference type="GO" id="GO:0006508">
    <property type="term" value="P:proteolysis"/>
    <property type="evidence" value="ECO:0007669"/>
    <property type="project" value="UniProtKB-KW"/>
</dbReference>
<evidence type="ECO:0000256" key="5">
    <source>
        <dbReference type="ARBA" id="ARBA00022801"/>
    </source>
</evidence>
<evidence type="ECO:0000256" key="1">
    <source>
        <dbReference type="ARBA" id="ARBA00006272"/>
    </source>
</evidence>
<dbReference type="GO" id="GO:0046872">
    <property type="term" value="F:metal ion binding"/>
    <property type="evidence" value="ECO:0007669"/>
    <property type="project" value="UniProtKB-UniRule"/>
</dbReference>
<evidence type="ECO:0000256" key="3">
    <source>
        <dbReference type="ARBA" id="ARBA00022670"/>
    </source>
</evidence>
<dbReference type="Gene3D" id="2.40.30.40">
    <property type="entry name" value="Peptidase M42, domain 2"/>
    <property type="match status" value="1"/>
</dbReference>
<evidence type="ECO:0000256" key="8">
    <source>
        <dbReference type="PIRSR" id="PIRSR001123-2"/>
    </source>
</evidence>
<feature type="binding site" evidence="8">
    <location>
        <position position="206"/>
    </location>
    <ligand>
        <name>Zn(2+)</name>
        <dbReference type="ChEBI" id="CHEBI:29105"/>
        <label>2</label>
    </ligand>
</feature>
<keyword evidence="4 8" id="KW-0479">Metal-binding</keyword>
<feature type="binding site" evidence="8">
    <location>
        <position position="66"/>
    </location>
    <ligand>
        <name>Zn(2+)</name>
        <dbReference type="ChEBI" id="CHEBI:29105"/>
        <label>1</label>
    </ligand>
</feature>
<feature type="binding site" evidence="8">
    <location>
        <position position="312"/>
    </location>
    <ligand>
        <name>Zn(2+)</name>
        <dbReference type="ChEBI" id="CHEBI:29105"/>
        <label>2</label>
    </ligand>
</feature>
<comment type="caution">
    <text evidence="9">The sequence shown here is derived from an EMBL/GenBank/DDBJ whole genome shotgun (WGS) entry which is preliminary data.</text>
</comment>
<comment type="cofactor">
    <cofactor evidence="8">
        <name>a divalent metal cation</name>
        <dbReference type="ChEBI" id="CHEBI:60240"/>
    </cofactor>
    <text evidence="8">Binds 2 divalent metal cations per subunit.</text>
</comment>
<dbReference type="SUPFAM" id="SSF101821">
    <property type="entry name" value="Aminopeptidase/glucanase lid domain"/>
    <property type="match status" value="1"/>
</dbReference>
<evidence type="ECO:0000256" key="7">
    <source>
        <dbReference type="PIRSR" id="PIRSR001123-1"/>
    </source>
</evidence>
<gene>
    <name evidence="9" type="ORF">EUBSIR_01525</name>
</gene>
<sequence>MTMDINSMLYRLCSVDGVSGDERSASEIALSMLESYTDDCSIDDFGNVIGHIKSTGNKPKLLLDAHIDRVGLIVSFIDDNGFIKVGAVGGPDRRVLAAQSVTIHGKEKVKGVVSVLPPHVKSGDGVPKIDEIVIDTGYTKQELESRIELGDRITFDCEPVAMLGTRYCAGALDDRCGVASILVALEMLKSNELAFDLDVSFTTQEETGESGAKIAVYDLDPDYILEMDVSFAKTPDSDRAKCADMSKGVMIGIAPSLSREVSGRLISLAKLENIPYQLEVMGGKTGTNADTMSVNKSGAKACTLSIPLKFMHTPAEIIDTDDVISTAKLITAFATKGGAENG</sequence>
<evidence type="ECO:0000313" key="9">
    <source>
        <dbReference type="EMBL" id="EDS00605.1"/>
    </source>
</evidence>
<dbReference type="Pfam" id="PF05343">
    <property type="entry name" value="Peptidase_M42"/>
    <property type="match status" value="1"/>
</dbReference>